<feature type="non-terminal residue" evidence="2">
    <location>
        <position position="54"/>
    </location>
</feature>
<feature type="compositionally biased region" description="Basic and acidic residues" evidence="1">
    <location>
        <begin position="1"/>
        <end position="11"/>
    </location>
</feature>
<feature type="non-terminal residue" evidence="2">
    <location>
        <position position="1"/>
    </location>
</feature>
<evidence type="ECO:0000256" key="1">
    <source>
        <dbReference type="SAM" id="MobiDB-lite"/>
    </source>
</evidence>
<protein>
    <submittedName>
        <fullName evidence="2">Uncharacterized protein</fullName>
    </submittedName>
</protein>
<proteinExistence type="predicted"/>
<evidence type="ECO:0000313" key="2">
    <source>
        <dbReference type="EMBL" id="KAH9317038.1"/>
    </source>
</evidence>
<organism evidence="2 3">
    <name type="scientific">Taxus chinensis</name>
    <name type="common">Chinese yew</name>
    <name type="synonym">Taxus wallichiana var. chinensis</name>
    <dbReference type="NCBI Taxonomy" id="29808"/>
    <lineage>
        <taxon>Eukaryota</taxon>
        <taxon>Viridiplantae</taxon>
        <taxon>Streptophyta</taxon>
        <taxon>Embryophyta</taxon>
        <taxon>Tracheophyta</taxon>
        <taxon>Spermatophyta</taxon>
        <taxon>Pinopsida</taxon>
        <taxon>Pinidae</taxon>
        <taxon>Conifers II</taxon>
        <taxon>Cupressales</taxon>
        <taxon>Taxaceae</taxon>
        <taxon>Taxus</taxon>
    </lineage>
</organism>
<keyword evidence="3" id="KW-1185">Reference proteome</keyword>
<gene>
    <name evidence="2" type="ORF">KI387_018807</name>
</gene>
<reference evidence="2 3" key="1">
    <citation type="journal article" date="2021" name="Nat. Plants">
        <title>The Taxus genome provides insights into paclitaxel biosynthesis.</title>
        <authorList>
            <person name="Xiong X."/>
            <person name="Gou J."/>
            <person name="Liao Q."/>
            <person name="Li Y."/>
            <person name="Zhou Q."/>
            <person name="Bi G."/>
            <person name="Li C."/>
            <person name="Du R."/>
            <person name="Wang X."/>
            <person name="Sun T."/>
            <person name="Guo L."/>
            <person name="Liang H."/>
            <person name="Lu P."/>
            <person name="Wu Y."/>
            <person name="Zhang Z."/>
            <person name="Ro D.K."/>
            <person name="Shang Y."/>
            <person name="Huang S."/>
            <person name="Yan J."/>
        </authorList>
    </citation>
    <scope>NUCLEOTIDE SEQUENCE [LARGE SCALE GENOMIC DNA]</scope>
    <source>
        <strain evidence="2">Ta-2019</strain>
    </source>
</reference>
<sequence length="54" mass="5869">FARLGPIHEENQLSPSPGSHLGQLGHRKTHEVAEKATSRSAQNEEKSGLSLFCT</sequence>
<dbReference type="Proteomes" id="UP000824469">
    <property type="component" value="Unassembled WGS sequence"/>
</dbReference>
<dbReference type="AlphaFoldDB" id="A0AA38G863"/>
<name>A0AA38G863_TAXCH</name>
<comment type="caution">
    <text evidence="2">The sequence shown here is derived from an EMBL/GenBank/DDBJ whole genome shotgun (WGS) entry which is preliminary data.</text>
</comment>
<feature type="compositionally biased region" description="Basic and acidic residues" evidence="1">
    <location>
        <begin position="30"/>
        <end position="47"/>
    </location>
</feature>
<feature type="region of interest" description="Disordered" evidence="1">
    <location>
        <begin position="1"/>
        <end position="54"/>
    </location>
</feature>
<evidence type="ECO:0000313" key="3">
    <source>
        <dbReference type="Proteomes" id="UP000824469"/>
    </source>
</evidence>
<dbReference type="EMBL" id="JAHRHJ020000004">
    <property type="protein sequence ID" value="KAH9317038.1"/>
    <property type="molecule type" value="Genomic_DNA"/>
</dbReference>
<accession>A0AA38G863</accession>